<keyword evidence="13" id="KW-1185">Reference proteome</keyword>
<dbReference type="SUPFAM" id="SSF55874">
    <property type="entry name" value="ATPase domain of HSP90 chaperone/DNA topoisomerase II/histidine kinase"/>
    <property type="match status" value="1"/>
</dbReference>
<dbReference type="PANTHER" id="PTHR24421:SF10">
    <property type="entry name" value="NITRATE_NITRITE SENSOR PROTEIN NARQ"/>
    <property type="match status" value="1"/>
</dbReference>
<evidence type="ECO:0000256" key="2">
    <source>
        <dbReference type="ARBA" id="ARBA00012438"/>
    </source>
</evidence>
<comment type="catalytic activity">
    <reaction evidence="1">
        <text>ATP + protein L-histidine = ADP + protein N-phospho-L-histidine.</text>
        <dbReference type="EC" id="2.7.13.3"/>
    </reaction>
</comment>
<reference evidence="13" key="1">
    <citation type="submission" date="2023-07" db="EMBL/GenBank/DDBJ databases">
        <title>30 novel species of actinomycetes from the DSMZ collection.</title>
        <authorList>
            <person name="Nouioui I."/>
        </authorList>
    </citation>
    <scope>NUCLEOTIDE SEQUENCE [LARGE SCALE GENOMIC DNA]</scope>
    <source>
        <strain evidence="13">DSM 44938</strain>
    </source>
</reference>
<dbReference type="InterPro" id="IPR036890">
    <property type="entry name" value="HATPase_C_sf"/>
</dbReference>
<evidence type="ECO:0000256" key="9">
    <source>
        <dbReference type="SAM" id="MobiDB-lite"/>
    </source>
</evidence>
<keyword evidence="7" id="KW-0067">ATP-binding</keyword>
<feature type="domain" description="Signal transduction histidine kinase subgroup 3 dimerisation and phosphoacceptor" evidence="11">
    <location>
        <begin position="186"/>
        <end position="251"/>
    </location>
</feature>
<evidence type="ECO:0000256" key="8">
    <source>
        <dbReference type="ARBA" id="ARBA00023012"/>
    </source>
</evidence>
<dbReference type="PANTHER" id="PTHR24421">
    <property type="entry name" value="NITRATE/NITRITE SENSOR PROTEIN NARX-RELATED"/>
    <property type="match status" value="1"/>
</dbReference>
<feature type="domain" description="Histidine kinase/HSP90-like ATPase" evidence="10">
    <location>
        <begin position="301"/>
        <end position="389"/>
    </location>
</feature>
<dbReference type="InterPro" id="IPR011712">
    <property type="entry name" value="Sig_transdc_His_kin_sub3_dim/P"/>
</dbReference>
<dbReference type="Proteomes" id="UP001183246">
    <property type="component" value="Unassembled WGS sequence"/>
</dbReference>
<dbReference type="InterPro" id="IPR050482">
    <property type="entry name" value="Sensor_HK_TwoCompSys"/>
</dbReference>
<dbReference type="CDD" id="cd16917">
    <property type="entry name" value="HATPase_UhpB-NarQ-NarX-like"/>
    <property type="match status" value="1"/>
</dbReference>
<dbReference type="GO" id="GO:0016301">
    <property type="term" value="F:kinase activity"/>
    <property type="evidence" value="ECO:0007669"/>
    <property type="project" value="UniProtKB-KW"/>
</dbReference>
<evidence type="ECO:0000256" key="6">
    <source>
        <dbReference type="ARBA" id="ARBA00022777"/>
    </source>
</evidence>
<evidence type="ECO:0000313" key="12">
    <source>
        <dbReference type="EMBL" id="MDT0341477.1"/>
    </source>
</evidence>
<keyword evidence="6 12" id="KW-0418">Kinase</keyword>
<dbReference type="Pfam" id="PF02518">
    <property type="entry name" value="HATPase_c"/>
    <property type="match status" value="1"/>
</dbReference>
<keyword evidence="3" id="KW-0597">Phosphoprotein</keyword>
<evidence type="ECO:0000313" key="13">
    <source>
        <dbReference type="Proteomes" id="UP001183246"/>
    </source>
</evidence>
<sequence length="408" mass="42399">MANGGLPDHAWPREAVITALALVLYLFGAAIQPEPDDGLTPPPFSVYPLAVVSCAALPLRHRAPRTVVALTAGCGVLAPALGFDFNLLLLVPVMIAAYALASRPASREVSVPTVATTAALAASSLVDGLGSWQESGTASAVAVPLLATVIGGSVRNRRSYLAAVEERARRAEECRESEARRRVVEERMRIARDLHDVVAHHITLVHAQASVATLFFDSRPEEARESLDRLTENTSSALDELRATVGLLRQSGDPGAPLDPPPGLAELPALAESFGPAGLAVSVSVCANGPARPLSPGADLTAYRIVQEALTNVAKHAGTGAARVDLAYGHDRLTITVTDDGRQAAGAADRPPGYGLIGMRERAAAVGGRLSAGPRREGGYLVTAELPLPPPREATGPGTRGDEGRAAP</sequence>
<evidence type="ECO:0000256" key="4">
    <source>
        <dbReference type="ARBA" id="ARBA00022679"/>
    </source>
</evidence>
<keyword evidence="8" id="KW-0902">Two-component regulatory system</keyword>
<dbReference type="EC" id="2.7.13.3" evidence="2"/>
<dbReference type="InterPro" id="IPR003594">
    <property type="entry name" value="HATPase_dom"/>
</dbReference>
<gene>
    <name evidence="12" type="ORF">RM590_02270</name>
</gene>
<feature type="region of interest" description="Disordered" evidence="9">
    <location>
        <begin position="368"/>
        <end position="408"/>
    </location>
</feature>
<evidence type="ECO:0000259" key="10">
    <source>
        <dbReference type="Pfam" id="PF02518"/>
    </source>
</evidence>
<accession>A0ABU2MIQ0</accession>
<comment type="caution">
    <text evidence="12">The sequence shown here is derived from an EMBL/GenBank/DDBJ whole genome shotgun (WGS) entry which is preliminary data.</text>
</comment>
<dbReference type="EMBL" id="JAVREL010000001">
    <property type="protein sequence ID" value="MDT0341477.1"/>
    <property type="molecule type" value="Genomic_DNA"/>
</dbReference>
<evidence type="ECO:0000256" key="5">
    <source>
        <dbReference type="ARBA" id="ARBA00022741"/>
    </source>
</evidence>
<evidence type="ECO:0000256" key="7">
    <source>
        <dbReference type="ARBA" id="ARBA00022840"/>
    </source>
</evidence>
<dbReference type="Pfam" id="PF07730">
    <property type="entry name" value="HisKA_3"/>
    <property type="match status" value="1"/>
</dbReference>
<keyword evidence="4" id="KW-0808">Transferase</keyword>
<keyword evidence="5" id="KW-0547">Nucleotide-binding</keyword>
<evidence type="ECO:0000259" key="11">
    <source>
        <dbReference type="Pfam" id="PF07730"/>
    </source>
</evidence>
<dbReference type="Gene3D" id="3.30.565.10">
    <property type="entry name" value="Histidine kinase-like ATPase, C-terminal domain"/>
    <property type="match status" value="1"/>
</dbReference>
<protein>
    <recommendedName>
        <fullName evidence="2">histidine kinase</fullName>
        <ecNumber evidence="2">2.7.13.3</ecNumber>
    </recommendedName>
</protein>
<name>A0ABU2MIQ0_9ACTN</name>
<evidence type="ECO:0000256" key="1">
    <source>
        <dbReference type="ARBA" id="ARBA00000085"/>
    </source>
</evidence>
<organism evidence="12 13">
    <name type="scientific">Streptomyces litchfieldiae</name>
    <dbReference type="NCBI Taxonomy" id="3075543"/>
    <lineage>
        <taxon>Bacteria</taxon>
        <taxon>Bacillati</taxon>
        <taxon>Actinomycetota</taxon>
        <taxon>Actinomycetes</taxon>
        <taxon>Kitasatosporales</taxon>
        <taxon>Streptomycetaceae</taxon>
        <taxon>Streptomyces</taxon>
    </lineage>
</organism>
<evidence type="ECO:0000256" key="3">
    <source>
        <dbReference type="ARBA" id="ARBA00022553"/>
    </source>
</evidence>
<proteinExistence type="predicted"/>
<dbReference type="RefSeq" id="WP_311702607.1">
    <property type="nucleotide sequence ID" value="NZ_JAVREL010000001.1"/>
</dbReference>
<dbReference type="Gene3D" id="1.20.5.1930">
    <property type="match status" value="1"/>
</dbReference>